<reference evidence="2 3" key="1">
    <citation type="submission" date="2023-01" db="EMBL/GenBank/DDBJ databases">
        <title>Psychroserpens ponticola sp. nov., isolated from seawater.</title>
        <authorList>
            <person name="Kristyanto S."/>
            <person name="Jung J."/>
            <person name="Kim J.M."/>
            <person name="Jeon C.O."/>
        </authorList>
    </citation>
    <scope>NUCLEOTIDE SEQUENCE [LARGE SCALE GENOMIC DNA]</scope>
    <source>
        <strain evidence="2 3">MSW6</strain>
    </source>
</reference>
<dbReference type="RefSeq" id="WP_249995662.1">
    <property type="nucleotide sequence ID" value="NZ_CP116221.1"/>
</dbReference>
<proteinExistence type="predicted"/>
<gene>
    <name evidence="2" type="ORF">MUN68_005500</name>
</gene>
<dbReference type="SUPFAM" id="SSF52266">
    <property type="entry name" value="SGNH hydrolase"/>
    <property type="match status" value="1"/>
</dbReference>
<dbReference type="InterPro" id="IPR036514">
    <property type="entry name" value="SGNH_hydro_sf"/>
</dbReference>
<accession>A0ABY7S1Q9</accession>
<keyword evidence="1" id="KW-0812">Transmembrane</keyword>
<protein>
    <recommendedName>
        <fullName evidence="4">SGNH/GDSL hydrolase family protein</fullName>
    </recommendedName>
</protein>
<organism evidence="2 3">
    <name type="scientific">Psychroserpens ponticola</name>
    <dbReference type="NCBI Taxonomy" id="2932268"/>
    <lineage>
        <taxon>Bacteria</taxon>
        <taxon>Pseudomonadati</taxon>
        <taxon>Bacteroidota</taxon>
        <taxon>Flavobacteriia</taxon>
        <taxon>Flavobacteriales</taxon>
        <taxon>Flavobacteriaceae</taxon>
        <taxon>Psychroserpens</taxon>
    </lineage>
</organism>
<evidence type="ECO:0000313" key="2">
    <source>
        <dbReference type="EMBL" id="WCO02945.1"/>
    </source>
</evidence>
<keyword evidence="1" id="KW-0472">Membrane</keyword>
<dbReference type="EMBL" id="CP116221">
    <property type="protein sequence ID" value="WCO02945.1"/>
    <property type="molecule type" value="Genomic_DNA"/>
</dbReference>
<dbReference type="Gene3D" id="3.40.50.1110">
    <property type="entry name" value="SGNH hydrolase"/>
    <property type="match status" value="1"/>
</dbReference>
<evidence type="ECO:0000256" key="1">
    <source>
        <dbReference type="SAM" id="Phobius"/>
    </source>
</evidence>
<feature type="transmembrane region" description="Helical" evidence="1">
    <location>
        <begin position="6"/>
        <end position="26"/>
    </location>
</feature>
<evidence type="ECO:0008006" key="4">
    <source>
        <dbReference type="Google" id="ProtNLM"/>
    </source>
</evidence>
<evidence type="ECO:0000313" key="3">
    <source>
        <dbReference type="Proteomes" id="UP001202717"/>
    </source>
</evidence>
<dbReference type="Proteomes" id="UP001202717">
    <property type="component" value="Chromosome"/>
</dbReference>
<keyword evidence="3" id="KW-1185">Reference proteome</keyword>
<sequence length="288" mass="33305">MKRFLIKTLIFICFGGFAFLLSFVLLKQNLKDTIKSSDVIILGDSHTVSLNLNNAFNYSLSGAPYILHYNFAKTFEEQIKNKTVIISFGFHNLSKSYENRFNRTSIKEGWIPLINDELNGYNLLGTSYNYDWIRKKEASDIVSKKKLLNLNKLSNKELRINTASIGKDTLLFNKTLEKHYSQDYKASDEIQLKYITLLIAELKKNNCTIILINTPVTRYYYKHVPEKVKKKHSELLQTFDVTNFDLNVLLNHQIDASCFKDADHLNTKGDQIIEAYLNNKLADHKTSK</sequence>
<keyword evidence="1" id="KW-1133">Transmembrane helix</keyword>
<name>A0ABY7S1Q9_9FLAO</name>